<dbReference type="KEGG" id="bfn:OI25_7786"/>
<dbReference type="GeneID" id="66514023"/>
<gene>
    <name evidence="1" type="ORF">OI25_7786</name>
    <name evidence="2" type="ORF">ParKJ_38050</name>
</gene>
<proteinExistence type="predicted"/>
<sequence length="76" mass="8484">MVKIEFELDDDVYAALQSVVARCNLEHRSSGGVNTHGKLTVKKLLIVLAEDAAMTQIRPASWEAFKMQHVLDSHGY</sequence>
<dbReference type="EMBL" id="CP010025">
    <property type="protein sequence ID" value="AJZ56615.1"/>
    <property type="molecule type" value="Genomic_DNA"/>
</dbReference>
<dbReference type="EMBL" id="JANSLM010000023">
    <property type="protein sequence ID" value="MDT8843241.1"/>
    <property type="molecule type" value="Genomic_DNA"/>
</dbReference>
<organism evidence="2 4">
    <name type="scientific">Paraburkholderia fungorum</name>
    <dbReference type="NCBI Taxonomy" id="134537"/>
    <lineage>
        <taxon>Bacteria</taxon>
        <taxon>Pseudomonadati</taxon>
        <taxon>Pseudomonadota</taxon>
        <taxon>Betaproteobacteria</taxon>
        <taxon>Burkholderiales</taxon>
        <taxon>Burkholderiaceae</taxon>
        <taxon>Paraburkholderia</taxon>
    </lineage>
</organism>
<accession>A0AAP1PR02</accession>
<dbReference type="RefSeq" id="WP_149029642.1">
    <property type="nucleotide sequence ID" value="NZ_CP010025.1"/>
</dbReference>
<evidence type="ECO:0000313" key="4">
    <source>
        <dbReference type="Proteomes" id="UP001246473"/>
    </source>
</evidence>
<reference evidence="1 3" key="1">
    <citation type="journal article" date="2015" name="Genome Announc.">
        <title>Complete genome sequences for 59 burkholderia isolates, both pathogenic and near neighbor.</title>
        <authorList>
            <person name="Johnson S.L."/>
            <person name="Bishop-Lilly K.A."/>
            <person name="Ladner J.T."/>
            <person name="Daligault H.E."/>
            <person name="Davenport K.W."/>
            <person name="Jaissle J."/>
            <person name="Frey K.G."/>
            <person name="Koroleva G.I."/>
            <person name="Bruce D.C."/>
            <person name="Coyne S.R."/>
            <person name="Broomall S.M."/>
            <person name="Li P.E."/>
            <person name="Teshima H."/>
            <person name="Gibbons H.S."/>
            <person name="Palacios G.F."/>
            <person name="Rosenzweig C.N."/>
            <person name="Redden C.L."/>
            <person name="Xu Y."/>
            <person name="Minogue T.D."/>
            <person name="Chain P.S."/>
        </authorList>
    </citation>
    <scope>NUCLEOTIDE SEQUENCE [LARGE SCALE GENOMIC DNA]</scope>
    <source>
        <strain evidence="1 3">ATCC BAA-463</strain>
    </source>
</reference>
<name>A0AAP1PR02_9BURK</name>
<evidence type="ECO:0000313" key="2">
    <source>
        <dbReference type="EMBL" id="MDT8843241.1"/>
    </source>
</evidence>
<dbReference type="Proteomes" id="UP000032614">
    <property type="component" value="Chromosome 3"/>
</dbReference>
<protein>
    <submittedName>
        <fullName evidence="2">Uncharacterized protein</fullName>
    </submittedName>
</protein>
<reference evidence="2" key="2">
    <citation type="submission" date="2022-08" db="EMBL/GenBank/DDBJ databases">
        <authorList>
            <person name="Kim S.-J."/>
        </authorList>
    </citation>
    <scope>NUCLEOTIDE SEQUENCE</scope>
    <source>
        <strain evidence="2">KJ</strain>
    </source>
</reference>
<dbReference type="AlphaFoldDB" id="A0AAP1PR02"/>
<evidence type="ECO:0000313" key="1">
    <source>
        <dbReference type="EMBL" id="AJZ56615.1"/>
    </source>
</evidence>
<dbReference type="Proteomes" id="UP001246473">
    <property type="component" value="Unassembled WGS sequence"/>
</dbReference>
<evidence type="ECO:0000313" key="3">
    <source>
        <dbReference type="Proteomes" id="UP000032614"/>
    </source>
</evidence>